<comment type="caution">
    <text evidence="2">The sequence shown here is derived from an EMBL/GenBank/DDBJ whole genome shotgun (WGS) entry which is preliminary data.</text>
</comment>
<feature type="region of interest" description="Disordered" evidence="1">
    <location>
        <begin position="196"/>
        <end position="216"/>
    </location>
</feature>
<dbReference type="STRING" id="67767.A0A0J7KXX8"/>
<dbReference type="AlphaFoldDB" id="A0A0J7KXX8"/>
<dbReference type="OrthoDB" id="2428204at2759"/>
<proteinExistence type="predicted"/>
<evidence type="ECO:0000256" key="1">
    <source>
        <dbReference type="SAM" id="MobiDB-lite"/>
    </source>
</evidence>
<sequence length="410" mass="47449">MSTLKRSRSFRGSVKLISKIRNHANLRLTAGFDLSSISKDLKKERNLYVIEESRDSERSSNLRKEDTSSRIEADKTGDETFSHPQKISMSANDTGSQDITKDLKSKLSLTDRIMGKGRKDAERPSTKDEGVKSPKVIRIFRRKRSVESSQEDTRGKNCNDKHVSYETDVCQPNKNAFYENPTFVLDNSLDSSVSSFLYEEEEKEEEKEKEKEEEQRQDCEIERPVSCVERDVLTVVVDSHKAVINRPFCQKINYERDRYGDEKCCDESRNAFRSRCETDPLRCFCEGRSEDWREANAINENRRTAESFGGFDRSRITFYCKVHETARKNSSNCLQDQKFLDNVKTCPSKSCRIRTVDNFTNFWTSRRGNSFRSKMAADMKRDAKETKDYERLGRQRVLVSTSSGSSTLDH</sequence>
<feature type="compositionally biased region" description="Basic and acidic residues" evidence="1">
    <location>
        <begin position="52"/>
        <end position="81"/>
    </location>
</feature>
<feature type="compositionally biased region" description="Basic and acidic residues" evidence="1">
    <location>
        <begin position="113"/>
        <end position="132"/>
    </location>
</feature>
<evidence type="ECO:0000313" key="2">
    <source>
        <dbReference type="EMBL" id="KMQ95407.1"/>
    </source>
</evidence>
<dbReference type="EMBL" id="LBMM01002004">
    <property type="protein sequence ID" value="KMQ95407.1"/>
    <property type="molecule type" value="Genomic_DNA"/>
</dbReference>
<dbReference type="PaxDb" id="67767-A0A0J7KXX8"/>
<dbReference type="Proteomes" id="UP000036403">
    <property type="component" value="Unassembled WGS sequence"/>
</dbReference>
<reference evidence="2 3" key="1">
    <citation type="submission" date="2015-04" db="EMBL/GenBank/DDBJ databases">
        <title>Lasius niger genome sequencing.</title>
        <authorList>
            <person name="Konorov E.A."/>
            <person name="Nikitin M.A."/>
            <person name="Kirill M.V."/>
            <person name="Chang P."/>
        </authorList>
    </citation>
    <scope>NUCLEOTIDE SEQUENCE [LARGE SCALE GENOMIC DNA]</scope>
    <source>
        <tissue evidence="2">Whole</tissue>
    </source>
</reference>
<feature type="compositionally biased region" description="Basic and acidic residues" evidence="1">
    <location>
        <begin position="206"/>
        <end position="216"/>
    </location>
</feature>
<protein>
    <submittedName>
        <fullName evidence="2">Ankyrin repeat and fibronectin type-iii domain-containing protein 1</fullName>
    </submittedName>
</protein>
<accession>A0A0J7KXX8</accession>
<feature type="region of interest" description="Disordered" evidence="1">
    <location>
        <begin position="52"/>
        <end position="134"/>
    </location>
</feature>
<feature type="compositionally biased region" description="Polar residues" evidence="1">
    <location>
        <begin position="82"/>
        <end position="98"/>
    </location>
</feature>
<name>A0A0J7KXX8_LASNI</name>
<evidence type="ECO:0000313" key="3">
    <source>
        <dbReference type="Proteomes" id="UP000036403"/>
    </source>
</evidence>
<organism evidence="2 3">
    <name type="scientific">Lasius niger</name>
    <name type="common">Black garden ant</name>
    <dbReference type="NCBI Taxonomy" id="67767"/>
    <lineage>
        <taxon>Eukaryota</taxon>
        <taxon>Metazoa</taxon>
        <taxon>Ecdysozoa</taxon>
        <taxon>Arthropoda</taxon>
        <taxon>Hexapoda</taxon>
        <taxon>Insecta</taxon>
        <taxon>Pterygota</taxon>
        <taxon>Neoptera</taxon>
        <taxon>Endopterygota</taxon>
        <taxon>Hymenoptera</taxon>
        <taxon>Apocrita</taxon>
        <taxon>Aculeata</taxon>
        <taxon>Formicoidea</taxon>
        <taxon>Formicidae</taxon>
        <taxon>Formicinae</taxon>
        <taxon>Lasius</taxon>
        <taxon>Lasius</taxon>
    </lineage>
</organism>
<keyword evidence="3" id="KW-1185">Reference proteome</keyword>
<gene>
    <name evidence="2" type="ORF">RF55_4380</name>
</gene>